<dbReference type="HOGENOM" id="CLU_043473_1_2_4"/>
<dbReference type="eggNOG" id="COG0647">
    <property type="taxonomic scope" value="Bacteria"/>
</dbReference>
<dbReference type="Pfam" id="PF13344">
    <property type="entry name" value="Hydrolase_6"/>
    <property type="match status" value="1"/>
</dbReference>
<dbReference type="GO" id="GO:0016791">
    <property type="term" value="F:phosphatase activity"/>
    <property type="evidence" value="ECO:0007669"/>
    <property type="project" value="TreeGrafter"/>
</dbReference>
<keyword evidence="2" id="KW-1185">Reference proteome</keyword>
<organism evidence="1 2">
    <name type="scientific">Aromatoleum aromaticum (strain DSM 19018 / LMG 30748 / EbN1)</name>
    <name type="common">Azoarcus sp. (strain EbN1)</name>
    <dbReference type="NCBI Taxonomy" id="76114"/>
    <lineage>
        <taxon>Bacteria</taxon>
        <taxon>Pseudomonadati</taxon>
        <taxon>Pseudomonadota</taxon>
        <taxon>Betaproteobacteria</taxon>
        <taxon>Rhodocyclales</taxon>
        <taxon>Rhodocyclaceae</taxon>
        <taxon>Aromatoleum</taxon>
    </lineage>
</organism>
<dbReference type="PANTHER" id="PTHR19288">
    <property type="entry name" value="4-NITROPHENYLPHOSPHATASE-RELATED"/>
    <property type="match status" value="1"/>
</dbReference>
<dbReference type="AlphaFoldDB" id="Q5NZV8"/>
<dbReference type="GO" id="GO:0005737">
    <property type="term" value="C:cytoplasm"/>
    <property type="evidence" value="ECO:0007669"/>
    <property type="project" value="TreeGrafter"/>
</dbReference>
<dbReference type="OrthoDB" id="148966at2"/>
<sequence>MTDVRPAMTRPDAVRAAVRARGWVLDVDGCLVRTATAGGTGGVPIPGAVELLRWLRRSERDFIVCTNASQRPVQDYAKHLRAIGLDVADGEMMTAATAAADHIAIHHRGLSVLVVGDRGLEAALLERQIELAQPGGAPAGVVVVGAADVYASSVLNAACLAIADHGAAFYVTVDTPWFHGGIGRSIASSSAIAAAIAAVTGRKAEVCGKPSPAIGEVLQSRLGGDGSRIVVVGDMASIEIRLAHQMGALGVLVMSGGTSAAEIPGLEPTHRPHLQVADVGALVELIKTIEPQGDNNDQST</sequence>
<dbReference type="Gene3D" id="3.40.50.1000">
    <property type="entry name" value="HAD superfamily/HAD-like"/>
    <property type="match status" value="2"/>
</dbReference>
<dbReference type="InterPro" id="IPR036412">
    <property type="entry name" value="HAD-like_sf"/>
</dbReference>
<dbReference type="InterPro" id="IPR006357">
    <property type="entry name" value="HAD-SF_hydro_IIA"/>
</dbReference>
<proteinExistence type="predicted"/>
<evidence type="ECO:0000313" key="2">
    <source>
        <dbReference type="Proteomes" id="UP000006552"/>
    </source>
</evidence>
<reference evidence="1 2" key="1">
    <citation type="journal article" date="2005" name="Arch. Microbiol.">
        <title>The genome sequence of an anaerobic aromatic-degrading denitrifying bacterium, strain EbN1.</title>
        <authorList>
            <person name="Rabus R."/>
            <person name="Kube M."/>
            <person name="Heider J."/>
            <person name="Beck A."/>
            <person name="Heitmann K."/>
            <person name="Widdel F."/>
            <person name="Reinhardt R."/>
        </authorList>
    </citation>
    <scope>NUCLEOTIDE SEQUENCE [LARGE SCALE GENOMIC DNA]</scope>
    <source>
        <strain evidence="1 2">EbN1</strain>
    </source>
</reference>
<evidence type="ECO:0000313" key="1">
    <source>
        <dbReference type="EMBL" id="CAI09406.1"/>
    </source>
</evidence>
<accession>Q5NZV8</accession>
<dbReference type="SUPFAM" id="SSF56784">
    <property type="entry name" value="HAD-like"/>
    <property type="match status" value="1"/>
</dbReference>
<dbReference type="KEGG" id="eba:ebA5780"/>
<gene>
    <name evidence="1" type="ORF">ebA5780</name>
</gene>
<dbReference type="PANTHER" id="PTHR19288:SF46">
    <property type="entry name" value="HALOACID DEHALOGENASE-LIKE HYDROLASE DOMAIN-CONTAINING PROTEIN 2"/>
    <property type="match status" value="1"/>
</dbReference>
<dbReference type="Pfam" id="PF13242">
    <property type="entry name" value="Hydrolase_like"/>
    <property type="match status" value="1"/>
</dbReference>
<name>Q5NZV8_AROAE</name>
<dbReference type="STRING" id="76114.ebA5780"/>
<dbReference type="EMBL" id="CR555306">
    <property type="protein sequence ID" value="CAI09406.1"/>
    <property type="molecule type" value="Genomic_DNA"/>
</dbReference>
<protein>
    <submittedName>
        <fullName evidence="1">Sugar phosphatase of the HAD superfamily</fullName>
    </submittedName>
</protein>
<dbReference type="InterPro" id="IPR023214">
    <property type="entry name" value="HAD_sf"/>
</dbReference>
<dbReference type="Proteomes" id="UP000006552">
    <property type="component" value="Chromosome"/>
</dbReference>
<dbReference type="RefSeq" id="WP_011239070.1">
    <property type="nucleotide sequence ID" value="NC_006513.1"/>
</dbReference>